<reference evidence="6 7" key="1">
    <citation type="journal article" date="2016" name="Front. Microbiol.">
        <title>Genomic Resource of Rice Seed Associated Bacteria.</title>
        <authorList>
            <person name="Midha S."/>
            <person name="Bansal K."/>
            <person name="Sharma S."/>
            <person name="Kumar N."/>
            <person name="Patil P.P."/>
            <person name="Chaudhry V."/>
            <person name="Patil P.B."/>
        </authorList>
    </citation>
    <scope>NUCLEOTIDE SEQUENCE [LARGE SCALE GENOMIC DNA]</scope>
    <source>
        <strain evidence="6 7">NS331</strain>
    </source>
</reference>
<dbReference type="Proteomes" id="UP000072741">
    <property type="component" value="Unassembled WGS sequence"/>
</dbReference>
<evidence type="ECO:0000313" key="7">
    <source>
        <dbReference type="Proteomes" id="UP000072741"/>
    </source>
</evidence>
<dbReference type="GO" id="GO:0000976">
    <property type="term" value="F:transcription cis-regulatory region binding"/>
    <property type="evidence" value="ECO:0007669"/>
    <property type="project" value="TreeGrafter"/>
</dbReference>
<evidence type="ECO:0000259" key="5">
    <source>
        <dbReference type="PROSITE" id="PS50931"/>
    </source>
</evidence>
<accession>A0A147GRD1</accession>
<dbReference type="AlphaFoldDB" id="A0A147GRD1"/>
<comment type="caution">
    <text evidence="6">The sequence shown here is derived from an EMBL/GenBank/DDBJ whole genome shotgun (WGS) entry which is preliminary data.</text>
</comment>
<evidence type="ECO:0000256" key="4">
    <source>
        <dbReference type="ARBA" id="ARBA00023163"/>
    </source>
</evidence>
<dbReference type="InterPro" id="IPR036388">
    <property type="entry name" value="WH-like_DNA-bd_sf"/>
</dbReference>
<dbReference type="Pfam" id="PF00126">
    <property type="entry name" value="HTH_1"/>
    <property type="match status" value="1"/>
</dbReference>
<keyword evidence="3" id="KW-0238">DNA-binding</keyword>
<dbReference type="InterPro" id="IPR005119">
    <property type="entry name" value="LysR_subst-bd"/>
</dbReference>
<dbReference type="SUPFAM" id="SSF53850">
    <property type="entry name" value="Periplasmic binding protein-like II"/>
    <property type="match status" value="1"/>
</dbReference>
<evidence type="ECO:0000256" key="3">
    <source>
        <dbReference type="ARBA" id="ARBA00023125"/>
    </source>
</evidence>
<dbReference type="InterPro" id="IPR000847">
    <property type="entry name" value="LysR_HTH_N"/>
</dbReference>
<evidence type="ECO:0000256" key="1">
    <source>
        <dbReference type="ARBA" id="ARBA00009437"/>
    </source>
</evidence>
<sequence length="304" mass="31790">MAAIDSASASPLTLDQLRKFEQVAAHGSFTAAAAQLGLTQPAMSQQIRQLERQLGVRLLERVGRRVAPTAAGLDLLAHLPGVHLALESAVQAVRAHADQVAGAVRIGTGLTACLYRLPPVLRRLRQAHPRLALVVSTGNTDELVRRVEDNQLDLALVTLPVASRALGLVPLQQDEIVAVRAREAGAWPARITPALLCDQPLVMFAPGTSTRGLIDAWFGQGARKPQPAMALDSVEAIKAVVAAGLGCSLLPRAAVSSPEAQAALAVAPLSPPLHRTQAIALRQDKPLTPALRATVAAIAAQDGG</sequence>
<keyword evidence="7" id="KW-1185">Reference proteome</keyword>
<dbReference type="Pfam" id="PF03466">
    <property type="entry name" value="LysR_substrate"/>
    <property type="match status" value="1"/>
</dbReference>
<comment type="similarity">
    <text evidence="1">Belongs to the LysR transcriptional regulatory family.</text>
</comment>
<gene>
    <name evidence="6" type="ORF">NS331_15335</name>
</gene>
<dbReference type="EMBL" id="LDSL01000096">
    <property type="protein sequence ID" value="KTT18964.1"/>
    <property type="molecule type" value="Genomic_DNA"/>
</dbReference>
<dbReference type="PATRIC" id="fig|433924.3.peg.5244"/>
<dbReference type="CDD" id="cd05466">
    <property type="entry name" value="PBP2_LTTR_substrate"/>
    <property type="match status" value="1"/>
</dbReference>
<dbReference type="InterPro" id="IPR036390">
    <property type="entry name" value="WH_DNA-bd_sf"/>
</dbReference>
<dbReference type="FunFam" id="1.10.10.10:FF:000001">
    <property type="entry name" value="LysR family transcriptional regulator"/>
    <property type="match status" value="1"/>
</dbReference>
<dbReference type="OrthoDB" id="9785745at2"/>
<dbReference type="PANTHER" id="PTHR30126:SF40">
    <property type="entry name" value="HTH-TYPE TRANSCRIPTIONAL REGULATOR GLTR"/>
    <property type="match status" value="1"/>
</dbReference>
<name>A0A147GRD1_9BURK</name>
<dbReference type="SUPFAM" id="SSF46785">
    <property type="entry name" value="Winged helix' DNA-binding domain"/>
    <property type="match status" value="1"/>
</dbReference>
<feature type="domain" description="HTH lysR-type" evidence="5">
    <location>
        <begin position="12"/>
        <end position="69"/>
    </location>
</feature>
<evidence type="ECO:0000256" key="2">
    <source>
        <dbReference type="ARBA" id="ARBA00023015"/>
    </source>
</evidence>
<dbReference type="Gene3D" id="3.40.190.290">
    <property type="match status" value="1"/>
</dbReference>
<dbReference type="PANTHER" id="PTHR30126">
    <property type="entry name" value="HTH-TYPE TRANSCRIPTIONAL REGULATOR"/>
    <property type="match status" value="1"/>
</dbReference>
<dbReference type="PROSITE" id="PS50931">
    <property type="entry name" value="HTH_LYSR"/>
    <property type="match status" value="1"/>
</dbReference>
<dbReference type="RefSeq" id="WP_058642831.1">
    <property type="nucleotide sequence ID" value="NZ_LDSL01000096.1"/>
</dbReference>
<dbReference type="GO" id="GO:0003700">
    <property type="term" value="F:DNA-binding transcription factor activity"/>
    <property type="evidence" value="ECO:0007669"/>
    <property type="project" value="InterPro"/>
</dbReference>
<keyword evidence="2" id="KW-0805">Transcription regulation</keyword>
<protein>
    <recommendedName>
        <fullName evidence="5">HTH lysR-type domain-containing protein</fullName>
    </recommendedName>
</protein>
<evidence type="ECO:0000313" key="6">
    <source>
        <dbReference type="EMBL" id="KTT18964.1"/>
    </source>
</evidence>
<keyword evidence="4" id="KW-0804">Transcription</keyword>
<proteinExistence type="inferred from homology"/>
<organism evidence="6 7">
    <name type="scientific">Pseudacidovorax intermedius</name>
    <dbReference type="NCBI Taxonomy" id="433924"/>
    <lineage>
        <taxon>Bacteria</taxon>
        <taxon>Pseudomonadati</taxon>
        <taxon>Pseudomonadota</taxon>
        <taxon>Betaproteobacteria</taxon>
        <taxon>Burkholderiales</taxon>
        <taxon>Comamonadaceae</taxon>
        <taxon>Pseudacidovorax</taxon>
    </lineage>
</organism>
<dbReference type="Gene3D" id="1.10.10.10">
    <property type="entry name" value="Winged helix-like DNA-binding domain superfamily/Winged helix DNA-binding domain"/>
    <property type="match status" value="1"/>
</dbReference>
<dbReference type="PRINTS" id="PR00039">
    <property type="entry name" value="HTHLYSR"/>
</dbReference>